<dbReference type="Gene3D" id="3.20.20.70">
    <property type="entry name" value="Aldolase class I"/>
    <property type="match status" value="1"/>
</dbReference>
<dbReference type="GO" id="GO:0006207">
    <property type="term" value="P:'de novo' pyrimidine nucleobase biosynthetic process"/>
    <property type="evidence" value="ECO:0007669"/>
    <property type="project" value="InterPro"/>
</dbReference>
<feature type="active site" description="For OMPdecase activity" evidence="10">
    <location>
        <position position="66"/>
    </location>
</feature>
<dbReference type="EMBL" id="CP017415">
    <property type="protein sequence ID" value="AOU97637.1"/>
    <property type="molecule type" value="Genomic_DNA"/>
</dbReference>
<evidence type="ECO:0000256" key="10">
    <source>
        <dbReference type="PIRSR" id="PIRSR614732-1"/>
    </source>
</evidence>
<keyword evidence="4 9" id="KW-0210">Decarboxylase</keyword>
<keyword evidence="5 9" id="KW-0665">Pyrimidine biosynthesis</keyword>
<evidence type="ECO:0000313" key="15">
    <source>
        <dbReference type="Proteomes" id="UP000095401"/>
    </source>
</evidence>
<sequence>MYRQRIVAGPRIIVALDFSDAAEALKLVALLDPRLCRLKVGFELFVRAGRPLVDTLVARGFDVFLDLKFHDIPNTVAAACRAAAELGVWMLNVHASGGATMMRAARDALMELDSPPMLIAVTVLTSMDTSDLKSIGIDRLAHDQVVELAKLTRSCGLDGVVCSAHEAELLRAVIGEDFALVTPGIRLPASTGDDQKRVLSPVDAARAGADYLVIGRPITRAPDPLASLHAIHESLLEQA</sequence>
<comment type="function">
    <text evidence="1 9">Catalyzes the decarboxylation of orotidine 5'-monophosphate (OMP) to uridine 5'-monophosphate (UMP).</text>
</comment>
<feature type="active site" description="For OMPdecase activity" evidence="10">
    <location>
        <position position="68"/>
    </location>
</feature>
<evidence type="ECO:0000256" key="7">
    <source>
        <dbReference type="ARBA" id="ARBA00049157"/>
    </source>
</evidence>
<protein>
    <recommendedName>
        <fullName evidence="9">Orotidine 5'-phosphate decarboxylase</fullName>
        <ecNumber evidence="9">4.1.1.23</ecNumber>
    </recommendedName>
    <alternativeName>
        <fullName evidence="9">OMP decarboxylase</fullName>
        <shortName evidence="9">OMPDCase</shortName>
        <shortName evidence="9">OMPdecase</shortName>
    </alternativeName>
</protein>
<dbReference type="RefSeq" id="WP_070078022.1">
    <property type="nucleotide sequence ID" value="NZ_CP017415.1"/>
</dbReference>
<evidence type="ECO:0000256" key="9">
    <source>
        <dbReference type="HAMAP-Rule" id="MF_01200"/>
    </source>
</evidence>
<dbReference type="FunFam" id="3.20.20.70:FF:000015">
    <property type="entry name" value="Orotidine 5'-phosphate decarboxylase"/>
    <property type="match status" value="1"/>
</dbReference>
<feature type="binding site" evidence="9 11">
    <location>
        <position position="215"/>
    </location>
    <ligand>
        <name>substrate</name>
    </ligand>
</feature>
<dbReference type="InterPro" id="IPR014732">
    <property type="entry name" value="OMPdecase"/>
</dbReference>
<dbReference type="PROSITE" id="PS00156">
    <property type="entry name" value="OMPDECASE"/>
    <property type="match status" value="1"/>
</dbReference>
<comment type="catalytic activity">
    <reaction evidence="7 9 12">
        <text>orotidine 5'-phosphate + H(+) = UMP + CO2</text>
        <dbReference type="Rhea" id="RHEA:11596"/>
        <dbReference type="ChEBI" id="CHEBI:15378"/>
        <dbReference type="ChEBI" id="CHEBI:16526"/>
        <dbReference type="ChEBI" id="CHEBI:57538"/>
        <dbReference type="ChEBI" id="CHEBI:57865"/>
        <dbReference type="EC" id="4.1.1.23"/>
    </reaction>
</comment>
<feature type="active site" description="Proton donor" evidence="9">
    <location>
        <position position="68"/>
    </location>
</feature>
<evidence type="ECO:0000256" key="2">
    <source>
        <dbReference type="ARBA" id="ARBA00004861"/>
    </source>
</evidence>
<accession>A0A1D8IMD5</accession>
<gene>
    <name evidence="9" type="primary">pyrF</name>
    <name evidence="14" type="ORF">BI364_06405</name>
</gene>
<feature type="binding site" evidence="9 11">
    <location>
        <position position="186"/>
    </location>
    <ligand>
        <name>substrate</name>
    </ligand>
</feature>
<dbReference type="NCBIfam" id="TIGR01740">
    <property type="entry name" value="pyrF"/>
    <property type="match status" value="1"/>
</dbReference>
<dbReference type="GO" id="GO:0005829">
    <property type="term" value="C:cytosol"/>
    <property type="evidence" value="ECO:0007669"/>
    <property type="project" value="TreeGrafter"/>
</dbReference>
<comment type="subunit">
    <text evidence="3 9">Homodimer.</text>
</comment>
<dbReference type="HAMAP" id="MF_01200_B">
    <property type="entry name" value="OMPdecase_type1_B"/>
    <property type="match status" value="1"/>
</dbReference>
<feature type="binding site" evidence="9 11">
    <location>
        <position position="195"/>
    </location>
    <ligand>
        <name>substrate</name>
    </ligand>
</feature>
<keyword evidence="6 9" id="KW-0456">Lyase</keyword>
<dbReference type="AlphaFoldDB" id="A0A1D8IMD5"/>
<dbReference type="EC" id="4.1.1.23" evidence="9"/>
<dbReference type="InterPro" id="IPR001754">
    <property type="entry name" value="OMPdeCOase_dom"/>
</dbReference>
<evidence type="ECO:0000256" key="4">
    <source>
        <dbReference type="ARBA" id="ARBA00022793"/>
    </source>
</evidence>
<feature type="active site" description="For OMPdecase activity" evidence="10">
    <location>
        <position position="71"/>
    </location>
</feature>
<evidence type="ECO:0000256" key="3">
    <source>
        <dbReference type="ARBA" id="ARBA00011738"/>
    </source>
</evidence>
<feature type="binding site" evidence="9 11">
    <location>
        <position position="39"/>
    </location>
    <ligand>
        <name>substrate</name>
    </ligand>
</feature>
<evidence type="ECO:0000256" key="8">
    <source>
        <dbReference type="ARBA" id="ARBA00061012"/>
    </source>
</evidence>
<dbReference type="InterPro" id="IPR047596">
    <property type="entry name" value="OMPdecase_bac"/>
</dbReference>
<dbReference type="Proteomes" id="UP000095401">
    <property type="component" value="Chromosome"/>
</dbReference>
<dbReference type="InterPro" id="IPR011060">
    <property type="entry name" value="RibuloseP-bd_barrel"/>
</dbReference>
<dbReference type="UniPathway" id="UPA00070">
    <property type="reaction ID" value="UER00120"/>
</dbReference>
<dbReference type="PANTHER" id="PTHR32119">
    <property type="entry name" value="OROTIDINE 5'-PHOSPHATE DECARBOXYLASE"/>
    <property type="match status" value="1"/>
</dbReference>
<dbReference type="GO" id="GO:0044205">
    <property type="term" value="P:'de novo' UMP biosynthetic process"/>
    <property type="evidence" value="ECO:0007669"/>
    <property type="project" value="UniProtKB-UniRule"/>
</dbReference>
<comment type="pathway">
    <text evidence="2 9 12">Pyrimidine metabolism; UMP biosynthesis via de novo pathway; UMP from orotate: step 2/2.</text>
</comment>
<dbReference type="NCBIfam" id="NF001273">
    <property type="entry name" value="PRK00230.1"/>
    <property type="match status" value="1"/>
</dbReference>
<comment type="similarity">
    <text evidence="8 9">Belongs to the OMP decarboxylase family. Type 1 subfamily.</text>
</comment>
<dbReference type="InterPro" id="IPR018089">
    <property type="entry name" value="OMPdecase_AS"/>
</dbReference>
<evidence type="ECO:0000256" key="11">
    <source>
        <dbReference type="PIRSR" id="PIRSR614732-2"/>
    </source>
</evidence>
<feature type="domain" description="Orotidine 5'-phosphate decarboxylase" evidence="13">
    <location>
        <begin position="11"/>
        <end position="231"/>
    </location>
</feature>
<evidence type="ECO:0000259" key="13">
    <source>
        <dbReference type="SMART" id="SM00934"/>
    </source>
</evidence>
<feature type="binding site" evidence="9 11">
    <location>
        <position position="17"/>
    </location>
    <ligand>
        <name>substrate</name>
    </ligand>
</feature>
<feature type="binding site" evidence="9 11">
    <location>
        <position position="216"/>
    </location>
    <ligand>
        <name>substrate</name>
    </ligand>
</feature>
<evidence type="ECO:0000256" key="5">
    <source>
        <dbReference type="ARBA" id="ARBA00022975"/>
    </source>
</evidence>
<dbReference type="SUPFAM" id="SSF51366">
    <property type="entry name" value="Ribulose-phoshate binding barrel"/>
    <property type="match status" value="1"/>
</dbReference>
<dbReference type="SMART" id="SM00934">
    <property type="entry name" value="OMPdecase"/>
    <property type="match status" value="1"/>
</dbReference>
<dbReference type="InterPro" id="IPR013785">
    <property type="entry name" value="Aldolase_TIM"/>
</dbReference>
<dbReference type="PANTHER" id="PTHR32119:SF2">
    <property type="entry name" value="OROTIDINE 5'-PHOSPHATE DECARBOXYLASE"/>
    <property type="match status" value="1"/>
</dbReference>
<evidence type="ECO:0000256" key="1">
    <source>
        <dbReference type="ARBA" id="ARBA00002356"/>
    </source>
</evidence>
<evidence type="ECO:0000256" key="6">
    <source>
        <dbReference type="ARBA" id="ARBA00023239"/>
    </source>
</evidence>
<evidence type="ECO:0000313" key="14">
    <source>
        <dbReference type="EMBL" id="AOU97637.1"/>
    </source>
</evidence>
<dbReference type="KEGG" id="aprs:BI364_06405"/>
<dbReference type="GO" id="GO:0004590">
    <property type="term" value="F:orotidine-5'-phosphate decarboxylase activity"/>
    <property type="evidence" value="ECO:0007669"/>
    <property type="project" value="UniProtKB-UniRule"/>
</dbReference>
<evidence type="ECO:0000256" key="12">
    <source>
        <dbReference type="RuleBase" id="RU000512"/>
    </source>
</evidence>
<dbReference type="CDD" id="cd04725">
    <property type="entry name" value="OMP_decarboxylase_like"/>
    <property type="match status" value="1"/>
</dbReference>
<feature type="binding site" evidence="9 11">
    <location>
        <position position="125"/>
    </location>
    <ligand>
        <name>substrate</name>
    </ligand>
</feature>
<reference evidence="15" key="1">
    <citation type="submission" date="2016-09" db="EMBL/GenBank/DDBJ databases">
        <title>Acidihalobacter prosperus F5.</title>
        <authorList>
            <person name="Khaleque H.N."/>
            <person name="Ramsay J.P."/>
            <person name="Kaksonen A.H."/>
            <person name="Boxall N.J."/>
            <person name="Watkin E.L.J."/>
        </authorList>
    </citation>
    <scope>NUCLEOTIDE SEQUENCE [LARGE SCALE GENOMIC DNA]</scope>
    <source>
        <strain evidence="15">F5</strain>
    </source>
</reference>
<organism evidence="14 15">
    <name type="scientific">Acidihalobacter yilgarnensis</name>
    <dbReference type="NCBI Taxonomy" id="2819280"/>
    <lineage>
        <taxon>Bacteria</taxon>
        <taxon>Pseudomonadati</taxon>
        <taxon>Pseudomonadota</taxon>
        <taxon>Gammaproteobacteria</taxon>
        <taxon>Chromatiales</taxon>
        <taxon>Ectothiorhodospiraceae</taxon>
        <taxon>Acidihalobacter</taxon>
    </lineage>
</organism>
<feature type="binding site" evidence="9">
    <location>
        <begin position="66"/>
        <end position="75"/>
    </location>
    <ligand>
        <name>substrate</name>
    </ligand>
</feature>
<dbReference type="Pfam" id="PF00215">
    <property type="entry name" value="OMPdecase"/>
    <property type="match status" value="1"/>
</dbReference>
<name>A0A1D8IMD5_9GAMM</name>
<proteinExistence type="inferred from homology"/>
<keyword evidence="15" id="KW-1185">Reference proteome</keyword>